<feature type="transmembrane region" description="Helical" evidence="6">
    <location>
        <begin position="116"/>
        <end position="141"/>
    </location>
</feature>
<dbReference type="PANTHER" id="PTHR43124:SF3">
    <property type="entry name" value="CHLORAMPHENICOL EFFLUX PUMP RV0191"/>
    <property type="match status" value="1"/>
</dbReference>
<dbReference type="InterPro" id="IPR020846">
    <property type="entry name" value="MFS_dom"/>
</dbReference>
<evidence type="ECO:0000256" key="5">
    <source>
        <dbReference type="ARBA" id="ARBA00023136"/>
    </source>
</evidence>
<evidence type="ECO:0000313" key="8">
    <source>
        <dbReference type="EMBL" id="MBB5710210.1"/>
    </source>
</evidence>
<dbReference type="AlphaFoldDB" id="A0A840YLL3"/>
<dbReference type="RefSeq" id="WP_425506416.1">
    <property type="nucleotide sequence ID" value="NZ_JACIJF010000003.1"/>
</dbReference>
<feature type="transmembrane region" description="Helical" evidence="6">
    <location>
        <begin position="27"/>
        <end position="51"/>
    </location>
</feature>
<feature type="domain" description="Major facilitator superfamily (MFS) profile" evidence="7">
    <location>
        <begin position="25"/>
        <end position="399"/>
    </location>
</feature>
<dbReference type="GO" id="GO:0005886">
    <property type="term" value="C:plasma membrane"/>
    <property type="evidence" value="ECO:0007669"/>
    <property type="project" value="UniProtKB-SubCell"/>
</dbReference>
<keyword evidence="2" id="KW-1003">Cell membrane</keyword>
<organism evidence="8 9">
    <name type="scientific">Sphingomonas xinjiangensis</name>
    <dbReference type="NCBI Taxonomy" id="643568"/>
    <lineage>
        <taxon>Bacteria</taxon>
        <taxon>Pseudomonadati</taxon>
        <taxon>Pseudomonadota</taxon>
        <taxon>Alphaproteobacteria</taxon>
        <taxon>Sphingomonadales</taxon>
        <taxon>Sphingomonadaceae</taxon>
        <taxon>Sphingomonas</taxon>
    </lineage>
</organism>
<name>A0A840YLL3_9SPHN</name>
<keyword evidence="4 6" id="KW-1133">Transmembrane helix</keyword>
<feature type="transmembrane region" description="Helical" evidence="6">
    <location>
        <begin position="220"/>
        <end position="243"/>
    </location>
</feature>
<accession>A0A840YLL3</accession>
<feature type="transmembrane region" description="Helical" evidence="6">
    <location>
        <begin position="91"/>
        <end position="110"/>
    </location>
</feature>
<dbReference type="CDD" id="cd17324">
    <property type="entry name" value="MFS_NepI_like"/>
    <property type="match status" value="1"/>
</dbReference>
<comment type="subcellular location">
    <subcellularLocation>
        <location evidence="1">Cell membrane</location>
        <topology evidence="1">Multi-pass membrane protein</topology>
    </subcellularLocation>
</comment>
<feature type="transmembrane region" description="Helical" evidence="6">
    <location>
        <begin position="350"/>
        <end position="371"/>
    </location>
</feature>
<feature type="transmembrane region" description="Helical" evidence="6">
    <location>
        <begin position="177"/>
        <end position="199"/>
    </location>
</feature>
<evidence type="ECO:0000313" key="9">
    <source>
        <dbReference type="Proteomes" id="UP000527143"/>
    </source>
</evidence>
<dbReference type="Gene3D" id="1.20.1250.20">
    <property type="entry name" value="MFS general substrate transporter like domains"/>
    <property type="match status" value="1"/>
</dbReference>
<feature type="transmembrane region" description="Helical" evidence="6">
    <location>
        <begin position="153"/>
        <end position="171"/>
    </location>
</feature>
<feature type="transmembrane region" description="Helical" evidence="6">
    <location>
        <begin position="377"/>
        <end position="396"/>
    </location>
</feature>
<dbReference type="InterPro" id="IPR011701">
    <property type="entry name" value="MFS"/>
</dbReference>
<gene>
    <name evidence="8" type="ORF">FHT02_001438</name>
</gene>
<dbReference type="InterPro" id="IPR036259">
    <property type="entry name" value="MFS_trans_sf"/>
</dbReference>
<keyword evidence="9" id="KW-1185">Reference proteome</keyword>
<dbReference type="InterPro" id="IPR050189">
    <property type="entry name" value="MFS_Efflux_Transporters"/>
</dbReference>
<sequence length="419" mass="43407">MPDLTSARDSSTLAAPPASRHPGLVHFALAMGGFAIGTTEFATMSLLPYFASGLSIDEPTAGHVISAYALGVVVGAPVLAVLSAKLARRTLLILLMAMFGVFNGLSALASNYEWMLLFRFLSGLPHGAYFGIASLVAASLVPTDKRSQAVGRVLLGLTVATVIGVPMANWMGQAIGWRWGFGLVAVLALLTMVLVYFLAPADKPDRSGSPLRELGALGNGQVWLTLGIGAIGFGGMFCVYTYVASTLLEVTRVSAGMIPIALGVFGAGMTAGNIIAPRYADRALMPTAAVLLIGSAIALALYPLSAGNFWLLCLDIFAIGFGGALGPVLQTRLMDVAGEAQALAAALNHSAFNTANALGPWLGGLAIAAGWGWTSTGYVGSGLALGGLLVWALALLSARRLNRRQDGTSQRKTDLLRTS</sequence>
<keyword evidence="5 6" id="KW-0472">Membrane</keyword>
<dbReference type="SUPFAM" id="SSF103473">
    <property type="entry name" value="MFS general substrate transporter"/>
    <property type="match status" value="1"/>
</dbReference>
<comment type="caution">
    <text evidence="8">The sequence shown here is derived from an EMBL/GenBank/DDBJ whole genome shotgun (WGS) entry which is preliminary data.</text>
</comment>
<evidence type="ECO:0000256" key="3">
    <source>
        <dbReference type="ARBA" id="ARBA00022692"/>
    </source>
</evidence>
<evidence type="ECO:0000256" key="1">
    <source>
        <dbReference type="ARBA" id="ARBA00004651"/>
    </source>
</evidence>
<dbReference type="PROSITE" id="PS50850">
    <property type="entry name" value="MFS"/>
    <property type="match status" value="1"/>
</dbReference>
<protein>
    <submittedName>
        <fullName evidence="8">DHA1 family inner membrane transport protein</fullName>
    </submittedName>
</protein>
<dbReference type="GO" id="GO:0022857">
    <property type="term" value="F:transmembrane transporter activity"/>
    <property type="evidence" value="ECO:0007669"/>
    <property type="project" value="InterPro"/>
</dbReference>
<evidence type="ECO:0000259" key="7">
    <source>
        <dbReference type="PROSITE" id="PS50850"/>
    </source>
</evidence>
<evidence type="ECO:0000256" key="4">
    <source>
        <dbReference type="ARBA" id="ARBA00022989"/>
    </source>
</evidence>
<reference evidence="8 9" key="1">
    <citation type="submission" date="2020-08" db="EMBL/GenBank/DDBJ databases">
        <title>Genomic Encyclopedia of Type Strains, Phase IV (KMG-IV): sequencing the most valuable type-strain genomes for metagenomic binning, comparative biology and taxonomic classification.</title>
        <authorList>
            <person name="Goeker M."/>
        </authorList>
    </citation>
    <scope>NUCLEOTIDE SEQUENCE [LARGE SCALE GENOMIC DNA]</scope>
    <source>
        <strain evidence="8 9">DSM 26736</strain>
    </source>
</reference>
<proteinExistence type="predicted"/>
<dbReference type="PANTHER" id="PTHR43124">
    <property type="entry name" value="PURINE EFFLUX PUMP PBUE"/>
    <property type="match status" value="1"/>
</dbReference>
<evidence type="ECO:0000256" key="2">
    <source>
        <dbReference type="ARBA" id="ARBA00022475"/>
    </source>
</evidence>
<feature type="transmembrane region" description="Helical" evidence="6">
    <location>
        <begin position="309"/>
        <end position="329"/>
    </location>
</feature>
<feature type="transmembrane region" description="Helical" evidence="6">
    <location>
        <begin position="63"/>
        <end position="84"/>
    </location>
</feature>
<keyword evidence="3 6" id="KW-0812">Transmembrane</keyword>
<feature type="transmembrane region" description="Helical" evidence="6">
    <location>
        <begin position="255"/>
        <end position="276"/>
    </location>
</feature>
<dbReference type="Pfam" id="PF07690">
    <property type="entry name" value="MFS_1"/>
    <property type="match status" value="1"/>
</dbReference>
<evidence type="ECO:0000256" key="6">
    <source>
        <dbReference type="SAM" id="Phobius"/>
    </source>
</evidence>
<dbReference type="EMBL" id="JACIJF010000003">
    <property type="protein sequence ID" value="MBB5710210.1"/>
    <property type="molecule type" value="Genomic_DNA"/>
</dbReference>
<feature type="transmembrane region" description="Helical" evidence="6">
    <location>
        <begin position="283"/>
        <end position="303"/>
    </location>
</feature>
<dbReference type="Proteomes" id="UP000527143">
    <property type="component" value="Unassembled WGS sequence"/>
</dbReference>